<evidence type="ECO:0000256" key="4">
    <source>
        <dbReference type="ARBA" id="ARBA00022692"/>
    </source>
</evidence>
<dbReference type="InterPro" id="IPR000390">
    <property type="entry name" value="Small_drug/metabolite_transptr"/>
</dbReference>
<keyword evidence="6 8" id="KW-0472">Membrane</keyword>
<dbReference type="Proteomes" id="UP001596310">
    <property type="component" value="Unassembled WGS sequence"/>
</dbReference>
<dbReference type="InterPro" id="IPR037185">
    <property type="entry name" value="EmrE-like"/>
</dbReference>
<gene>
    <name evidence="9" type="ORF">ACFQHW_11835</name>
</gene>
<evidence type="ECO:0000313" key="10">
    <source>
        <dbReference type="Proteomes" id="UP001596310"/>
    </source>
</evidence>
<comment type="subcellular location">
    <subcellularLocation>
        <location evidence="1 7">Cell membrane</location>
        <topology evidence="1 7">Multi-pass membrane protein</topology>
    </subcellularLocation>
</comment>
<dbReference type="EMBL" id="JBHSSM010000029">
    <property type="protein sequence ID" value="MFC6316254.1"/>
    <property type="molecule type" value="Genomic_DNA"/>
</dbReference>
<accession>A0ABW1UQN1</accession>
<evidence type="ECO:0000256" key="6">
    <source>
        <dbReference type="ARBA" id="ARBA00023136"/>
    </source>
</evidence>
<keyword evidence="5 8" id="KW-1133">Transmembrane helix</keyword>
<evidence type="ECO:0000256" key="3">
    <source>
        <dbReference type="ARBA" id="ARBA00022475"/>
    </source>
</evidence>
<evidence type="ECO:0000256" key="8">
    <source>
        <dbReference type="SAM" id="Phobius"/>
    </source>
</evidence>
<reference evidence="10" key="1">
    <citation type="journal article" date="2019" name="Int. J. Syst. Evol. Microbiol.">
        <title>The Global Catalogue of Microorganisms (GCM) 10K type strain sequencing project: providing services to taxonomists for standard genome sequencing and annotation.</title>
        <authorList>
            <consortium name="The Broad Institute Genomics Platform"/>
            <consortium name="The Broad Institute Genome Sequencing Center for Infectious Disease"/>
            <person name="Wu L."/>
            <person name="Ma J."/>
        </authorList>
    </citation>
    <scope>NUCLEOTIDE SEQUENCE [LARGE SCALE GENOMIC DNA]</scope>
    <source>
        <strain evidence="10">CCM 8897</strain>
    </source>
</reference>
<name>A0ABW1UQN1_9LACO</name>
<keyword evidence="10" id="KW-1185">Reference proteome</keyword>
<dbReference type="RefSeq" id="WP_125599039.1">
    <property type="nucleotide sequence ID" value="NZ_JBHSSM010000029.1"/>
</dbReference>
<dbReference type="SUPFAM" id="SSF103481">
    <property type="entry name" value="Multidrug resistance efflux transporter EmrE"/>
    <property type="match status" value="1"/>
</dbReference>
<dbReference type="Pfam" id="PF00893">
    <property type="entry name" value="Multi_Drug_Res"/>
    <property type="match status" value="1"/>
</dbReference>
<organism evidence="9 10">
    <name type="scientific">Lapidilactobacillus achengensis</name>
    <dbReference type="NCBI Taxonomy" id="2486000"/>
    <lineage>
        <taxon>Bacteria</taxon>
        <taxon>Bacillati</taxon>
        <taxon>Bacillota</taxon>
        <taxon>Bacilli</taxon>
        <taxon>Lactobacillales</taxon>
        <taxon>Lactobacillaceae</taxon>
        <taxon>Lapidilactobacillus</taxon>
    </lineage>
</organism>
<evidence type="ECO:0000256" key="1">
    <source>
        <dbReference type="ARBA" id="ARBA00004651"/>
    </source>
</evidence>
<feature type="transmembrane region" description="Helical" evidence="8">
    <location>
        <begin position="27"/>
        <end position="47"/>
    </location>
</feature>
<keyword evidence="4 7" id="KW-0812">Transmembrane</keyword>
<keyword evidence="2" id="KW-0813">Transport</keyword>
<keyword evidence="3" id="KW-1003">Cell membrane</keyword>
<evidence type="ECO:0000313" key="9">
    <source>
        <dbReference type="EMBL" id="MFC6316254.1"/>
    </source>
</evidence>
<feature type="transmembrane region" description="Helical" evidence="8">
    <location>
        <begin position="84"/>
        <end position="103"/>
    </location>
</feature>
<dbReference type="PANTHER" id="PTHR30561">
    <property type="entry name" value="SMR FAMILY PROTON-DEPENDENT DRUG EFFLUX TRANSPORTER SUGE"/>
    <property type="match status" value="1"/>
</dbReference>
<dbReference type="InterPro" id="IPR045324">
    <property type="entry name" value="Small_multidrug_res"/>
</dbReference>
<sequence length="106" mass="11693">MSWLYLLLAGLFEICWATTMKLSHGFSRLGFSLLTLGGMIASFFFLAQAIKRLPMSLAYPIWTGIGAIGSILIGWLLFKDQISPLTWLFIGFLLIGIVGIKMTSSS</sequence>
<dbReference type="PANTHER" id="PTHR30561:SF0">
    <property type="entry name" value="GUANIDINIUM EXPORTER"/>
    <property type="match status" value="1"/>
</dbReference>
<evidence type="ECO:0000256" key="7">
    <source>
        <dbReference type="RuleBase" id="RU003942"/>
    </source>
</evidence>
<evidence type="ECO:0000256" key="5">
    <source>
        <dbReference type="ARBA" id="ARBA00022989"/>
    </source>
</evidence>
<comment type="similarity">
    <text evidence="7">Belongs to the drug/metabolite transporter (DMT) superfamily. Small multidrug resistance (SMR) (TC 2.A.7.1) family.</text>
</comment>
<evidence type="ECO:0000256" key="2">
    <source>
        <dbReference type="ARBA" id="ARBA00022448"/>
    </source>
</evidence>
<dbReference type="Gene3D" id="1.10.3730.20">
    <property type="match status" value="1"/>
</dbReference>
<comment type="caution">
    <text evidence="9">The sequence shown here is derived from an EMBL/GenBank/DDBJ whole genome shotgun (WGS) entry which is preliminary data.</text>
</comment>
<protein>
    <submittedName>
        <fullName evidence="9">DMT family transporter</fullName>
    </submittedName>
</protein>
<proteinExistence type="inferred from homology"/>
<feature type="transmembrane region" description="Helical" evidence="8">
    <location>
        <begin position="59"/>
        <end position="78"/>
    </location>
</feature>